<name>A0A8K1FH66_PYTOL</name>
<gene>
    <name evidence="1" type="ORF">Poli38472_002511</name>
</gene>
<proteinExistence type="predicted"/>
<keyword evidence="2" id="KW-1185">Reference proteome</keyword>
<sequence length="145" mass="16361">MAEFQQWIHALHTDMDKQHADMERLSWASTESESDDLSFGSTPSTAMRMQALNKSKLRRKTTHKLSCSFNKLSMSPAAPLAIPERTHDFGWCDRDDRPDRAQCACGGECDEFFGDEEDVYTKCEASSAPAFAEDNADDLIFDLEL</sequence>
<comment type="caution">
    <text evidence="1">The sequence shown here is derived from an EMBL/GenBank/DDBJ whole genome shotgun (WGS) entry which is preliminary data.</text>
</comment>
<dbReference type="Proteomes" id="UP000794436">
    <property type="component" value="Unassembled WGS sequence"/>
</dbReference>
<evidence type="ECO:0000313" key="1">
    <source>
        <dbReference type="EMBL" id="TMW63570.1"/>
    </source>
</evidence>
<dbReference type="AlphaFoldDB" id="A0A8K1FH66"/>
<reference evidence="1" key="1">
    <citation type="submission" date="2019-03" db="EMBL/GenBank/DDBJ databases">
        <title>Long read genome sequence of the mycoparasitic Pythium oligandrum ATCC 38472 isolated from sugarbeet rhizosphere.</title>
        <authorList>
            <person name="Gaulin E."/>
        </authorList>
    </citation>
    <scope>NUCLEOTIDE SEQUENCE</scope>
    <source>
        <strain evidence="1">ATCC 38472_TT</strain>
    </source>
</reference>
<evidence type="ECO:0000313" key="2">
    <source>
        <dbReference type="Proteomes" id="UP000794436"/>
    </source>
</evidence>
<protein>
    <submittedName>
        <fullName evidence="1">Uncharacterized protein</fullName>
    </submittedName>
</protein>
<dbReference type="EMBL" id="SPLM01000072">
    <property type="protein sequence ID" value="TMW63570.1"/>
    <property type="molecule type" value="Genomic_DNA"/>
</dbReference>
<dbReference type="OrthoDB" id="164361at2759"/>
<organism evidence="1 2">
    <name type="scientific">Pythium oligandrum</name>
    <name type="common">Mycoparasitic fungus</name>
    <dbReference type="NCBI Taxonomy" id="41045"/>
    <lineage>
        <taxon>Eukaryota</taxon>
        <taxon>Sar</taxon>
        <taxon>Stramenopiles</taxon>
        <taxon>Oomycota</taxon>
        <taxon>Peronosporomycetes</taxon>
        <taxon>Pythiales</taxon>
        <taxon>Pythiaceae</taxon>
        <taxon>Pythium</taxon>
    </lineage>
</organism>
<accession>A0A8K1FH66</accession>